<evidence type="ECO:0000313" key="2">
    <source>
        <dbReference type="EMBL" id="MCU4726710.1"/>
    </source>
</evidence>
<evidence type="ECO:0000313" key="4">
    <source>
        <dbReference type="Proteomes" id="UP001209746"/>
    </source>
</evidence>
<accession>A0AAE3IDX9</accession>
<sequence length="153" mass="16872">MEFTPDELAGIVDLFGAVDRSTLRQACVELAYKHGEDREPASFDDAIDAAIAEYHLLALDDGDLLVPGPVAFPELPEGATDLPHILDAESRTIDRDRLAVAAQERFRADAAAAVETGDRERIERLLDVSYELEVWAPVELDEARRRLDDALDG</sequence>
<dbReference type="EMBL" id="JAOPKD010000004">
    <property type="protein sequence ID" value="MCU4726710.1"/>
    <property type="molecule type" value="Genomic_DNA"/>
</dbReference>
<dbReference type="RefSeq" id="WP_315908309.1">
    <property type="nucleotide sequence ID" value="NZ_JAOPKC010000003.1"/>
</dbReference>
<dbReference type="Pfam" id="PF23421">
    <property type="entry name" value="DUF7109"/>
    <property type="match status" value="1"/>
</dbReference>
<dbReference type="Proteomes" id="UP001209746">
    <property type="component" value="Unassembled WGS sequence"/>
</dbReference>
<name>A0AAE3IDX9_9EURY</name>
<evidence type="ECO:0000313" key="1">
    <source>
        <dbReference type="EMBL" id="MCU4717546.1"/>
    </source>
</evidence>
<dbReference type="InterPro" id="IPR055533">
    <property type="entry name" value="DUF7109"/>
</dbReference>
<proteinExistence type="predicted"/>
<dbReference type="AlphaFoldDB" id="A0AAE3IDX9"/>
<protein>
    <submittedName>
        <fullName evidence="2">Uncharacterized protein</fullName>
    </submittedName>
</protein>
<organism evidence="2 4">
    <name type="scientific">Halapricum hydrolyticum</name>
    <dbReference type="NCBI Taxonomy" id="2979991"/>
    <lineage>
        <taxon>Archaea</taxon>
        <taxon>Methanobacteriati</taxon>
        <taxon>Methanobacteriota</taxon>
        <taxon>Stenosarchaea group</taxon>
        <taxon>Halobacteria</taxon>
        <taxon>Halobacteriales</taxon>
        <taxon>Haloarculaceae</taxon>
        <taxon>Halapricum</taxon>
    </lineage>
</organism>
<reference evidence="2" key="1">
    <citation type="submission" date="2023-02" db="EMBL/GenBank/DDBJ databases">
        <title>Enrichment on poylsaccharides allowed isolation of novel metabolic and taxonomic groups of Haloarchaea.</title>
        <authorList>
            <person name="Sorokin D.Y."/>
            <person name="Elcheninov A.G."/>
            <person name="Khizhniak T.V."/>
            <person name="Kolganova T.V."/>
            <person name="Kublanov I.V."/>
        </authorList>
    </citation>
    <scope>NUCLEOTIDE SEQUENCE</scope>
    <source>
        <strain evidence="1 3">HArc-curdl5-1</strain>
        <strain evidence="2">HArc-curdl7</strain>
    </source>
</reference>
<comment type="caution">
    <text evidence="2">The sequence shown here is derived from an EMBL/GenBank/DDBJ whole genome shotgun (WGS) entry which is preliminary data.</text>
</comment>
<keyword evidence="3" id="KW-1185">Reference proteome</keyword>
<dbReference type="EMBL" id="JAOPKC010000003">
    <property type="protein sequence ID" value="MCU4717546.1"/>
    <property type="molecule type" value="Genomic_DNA"/>
</dbReference>
<evidence type="ECO:0000313" key="3">
    <source>
        <dbReference type="Proteomes" id="UP001208186"/>
    </source>
</evidence>
<gene>
    <name evidence="2" type="ORF">OB914_06980</name>
    <name evidence="1" type="ORF">OB916_05645</name>
</gene>
<dbReference type="Proteomes" id="UP001208186">
    <property type="component" value="Unassembled WGS sequence"/>
</dbReference>